<dbReference type="OrthoDB" id="2269034at2759"/>
<reference evidence="2 3" key="1">
    <citation type="journal article" date="2019" name="Nat. Ecol. Evol.">
        <title>Megaphylogeny resolves global patterns of mushroom evolution.</title>
        <authorList>
            <person name="Varga T."/>
            <person name="Krizsan K."/>
            <person name="Foldi C."/>
            <person name="Dima B."/>
            <person name="Sanchez-Garcia M."/>
            <person name="Sanchez-Ramirez S."/>
            <person name="Szollosi G.J."/>
            <person name="Szarkandi J.G."/>
            <person name="Papp V."/>
            <person name="Albert L."/>
            <person name="Andreopoulos W."/>
            <person name="Angelini C."/>
            <person name="Antonin V."/>
            <person name="Barry K.W."/>
            <person name="Bougher N.L."/>
            <person name="Buchanan P."/>
            <person name="Buyck B."/>
            <person name="Bense V."/>
            <person name="Catcheside P."/>
            <person name="Chovatia M."/>
            <person name="Cooper J."/>
            <person name="Damon W."/>
            <person name="Desjardin D."/>
            <person name="Finy P."/>
            <person name="Geml J."/>
            <person name="Haridas S."/>
            <person name="Hughes K."/>
            <person name="Justo A."/>
            <person name="Karasinski D."/>
            <person name="Kautmanova I."/>
            <person name="Kiss B."/>
            <person name="Kocsube S."/>
            <person name="Kotiranta H."/>
            <person name="LaButti K.M."/>
            <person name="Lechner B.E."/>
            <person name="Liimatainen K."/>
            <person name="Lipzen A."/>
            <person name="Lukacs Z."/>
            <person name="Mihaltcheva S."/>
            <person name="Morgado L.N."/>
            <person name="Niskanen T."/>
            <person name="Noordeloos M.E."/>
            <person name="Ohm R.A."/>
            <person name="Ortiz-Santana B."/>
            <person name="Ovrebo C."/>
            <person name="Racz N."/>
            <person name="Riley R."/>
            <person name="Savchenko A."/>
            <person name="Shiryaev A."/>
            <person name="Soop K."/>
            <person name="Spirin V."/>
            <person name="Szebenyi C."/>
            <person name="Tomsovsky M."/>
            <person name="Tulloss R.E."/>
            <person name="Uehling J."/>
            <person name="Grigoriev I.V."/>
            <person name="Vagvolgyi C."/>
            <person name="Papp T."/>
            <person name="Martin F.M."/>
            <person name="Miettinen O."/>
            <person name="Hibbett D.S."/>
            <person name="Nagy L.G."/>
        </authorList>
    </citation>
    <scope>NUCLEOTIDE SEQUENCE [LARGE SCALE GENOMIC DNA]</scope>
    <source>
        <strain evidence="2 3">CBS 309.79</strain>
    </source>
</reference>
<proteinExistence type="predicted"/>
<keyword evidence="3" id="KW-1185">Reference proteome</keyword>
<evidence type="ECO:0000313" key="2">
    <source>
        <dbReference type="EMBL" id="TFK95643.1"/>
    </source>
</evidence>
<sequence length="445" mass="49345">MLVFLQLLELDQEADAPCAAAGVCRRWRNIAISCSSLWGIVFVTALEVSAVTNFCSAQLPLQLQRVGTVRPVNVLGDLGIDVAGLPAYLNSARAIIQVVPETLAYIAKTNRFVSLDLYGRPPRGVDGALVVGGSISRLTVRDDCWFHFDWTTHSPSLQHACIRDTEISHIPSFWPKTWSNLTSLELRDLTFDHDDPSHLKTLVIAPVELVEKAESSNDVVAPMVGLPSLKTFELGPAMANPLLRMQPALEELTVLHCPGRIHDLLETLRPPALNNEDGALDECNPVLCPYLHHLQDTSRTYARRGTTVRNKRPQAPARPAATNTTPAAWTATNRSRMGRIIWDLDLRRGRRKGILSRAEGFQEDSERGLQEGKCISHLQIAVKATPGPLIPVIVELHELDPSPHRAVPHLDPRNPGHEVENTLRRLEIAKLIHARTRHELVEGRP</sequence>
<name>A0A5C3QB13_9AGAR</name>
<dbReference type="AlphaFoldDB" id="A0A5C3QB13"/>
<evidence type="ECO:0000313" key="3">
    <source>
        <dbReference type="Proteomes" id="UP000305067"/>
    </source>
</evidence>
<dbReference type="EMBL" id="ML178878">
    <property type="protein sequence ID" value="TFK95643.1"/>
    <property type="molecule type" value="Genomic_DNA"/>
</dbReference>
<gene>
    <name evidence="2" type="ORF">BDV98DRAFT_586918</name>
</gene>
<evidence type="ECO:0000256" key="1">
    <source>
        <dbReference type="SAM" id="MobiDB-lite"/>
    </source>
</evidence>
<protein>
    <recommendedName>
        <fullName evidence="4">F-box domain-containing protein</fullName>
    </recommendedName>
</protein>
<dbReference type="Proteomes" id="UP000305067">
    <property type="component" value="Unassembled WGS sequence"/>
</dbReference>
<evidence type="ECO:0008006" key="4">
    <source>
        <dbReference type="Google" id="ProtNLM"/>
    </source>
</evidence>
<organism evidence="2 3">
    <name type="scientific">Pterulicium gracile</name>
    <dbReference type="NCBI Taxonomy" id="1884261"/>
    <lineage>
        <taxon>Eukaryota</taxon>
        <taxon>Fungi</taxon>
        <taxon>Dikarya</taxon>
        <taxon>Basidiomycota</taxon>
        <taxon>Agaricomycotina</taxon>
        <taxon>Agaricomycetes</taxon>
        <taxon>Agaricomycetidae</taxon>
        <taxon>Agaricales</taxon>
        <taxon>Pleurotineae</taxon>
        <taxon>Pterulaceae</taxon>
        <taxon>Pterulicium</taxon>
    </lineage>
</organism>
<accession>A0A5C3QB13</accession>
<dbReference type="SUPFAM" id="SSF52047">
    <property type="entry name" value="RNI-like"/>
    <property type="match status" value="1"/>
</dbReference>
<feature type="region of interest" description="Disordered" evidence="1">
    <location>
        <begin position="304"/>
        <end position="324"/>
    </location>
</feature>
<feature type="compositionally biased region" description="Low complexity" evidence="1">
    <location>
        <begin position="313"/>
        <end position="324"/>
    </location>
</feature>